<keyword evidence="2" id="KW-1185">Reference proteome</keyword>
<organism evidence="1 2">
    <name type="scientific">Oryza meyeriana var. granulata</name>
    <dbReference type="NCBI Taxonomy" id="110450"/>
    <lineage>
        <taxon>Eukaryota</taxon>
        <taxon>Viridiplantae</taxon>
        <taxon>Streptophyta</taxon>
        <taxon>Embryophyta</taxon>
        <taxon>Tracheophyta</taxon>
        <taxon>Spermatophyta</taxon>
        <taxon>Magnoliopsida</taxon>
        <taxon>Liliopsida</taxon>
        <taxon>Poales</taxon>
        <taxon>Poaceae</taxon>
        <taxon>BOP clade</taxon>
        <taxon>Oryzoideae</taxon>
        <taxon>Oryzeae</taxon>
        <taxon>Oryzinae</taxon>
        <taxon>Oryza</taxon>
        <taxon>Oryza meyeriana</taxon>
    </lineage>
</organism>
<evidence type="ECO:0000313" key="1">
    <source>
        <dbReference type="EMBL" id="KAF0888049.1"/>
    </source>
</evidence>
<gene>
    <name evidence="1" type="ORF">E2562_009630</name>
</gene>
<evidence type="ECO:0000313" key="2">
    <source>
        <dbReference type="Proteomes" id="UP000479710"/>
    </source>
</evidence>
<dbReference type="Proteomes" id="UP000479710">
    <property type="component" value="Unassembled WGS sequence"/>
</dbReference>
<sequence>MPRSREAFLKVLESAWTVVLRLEAAAAAKRAELDRERSALLEDWERLEAAHKPFDARVRAACSAHE</sequence>
<comment type="caution">
    <text evidence="1">The sequence shown here is derived from an EMBL/GenBank/DDBJ whole genome shotgun (WGS) entry which is preliminary data.</text>
</comment>
<protein>
    <submittedName>
        <fullName evidence="1">Uncharacterized protein</fullName>
    </submittedName>
</protein>
<dbReference type="EMBL" id="SPHZ02000012">
    <property type="protein sequence ID" value="KAF0888049.1"/>
    <property type="molecule type" value="Genomic_DNA"/>
</dbReference>
<proteinExistence type="predicted"/>
<dbReference type="AlphaFoldDB" id="A0A6G1BJ72"/>
<reference evidence="1 2" key="1">
    <citation type="submission" date="2019-11" db="EMBL/GenBank/DDBJ databases">
        <title>Whole genome sequence of Oryza granulata.</title>
        <authorList>
            <person name="Li W."/>
        </authorList>
    </citation>
    <scope>NUCLEOTIDE SEQUENCE [LARGE SCALE GENOMIC DNA]</scope>
    <source>
        <strain evidence="2">cv. Menghai</strain>
        <tissue evidence="1">Leaf</tissue>
    </source>
</reference>
<name>A0A6G1BJ72_9ORYZ</name>
<accession>A0A6G1BJ72</accession>